<name>D9Q0N7_ACIS3</name>
<proteinExistence type="predicted"/>
<dbReference type="Proteomes" id="UP000000346">
    <property type="component" value="Chromosome"/>
</dbReference>
<dbReference type="Pfam" id="PF01663">
    <property type="entry name" value="Phosphodiest"/>
    <property type="match status" value="1"/>
</dbReference>
<accession>D9Q0N7</accession>
<dbReference type="AlphaFoldDB" id="D9Q0N7"/>
<gene>
    <name evidence="1" type="ordered locus">ASAC_0468</name>
</gene>
<dbReference type="STRING" id="666510.ASAC_0468"/>
<dbReference type="OrthoDB" id="33550at2157"/>
<evidence type="ECO:0000313" key="2">
    <source>
        <dbReference type="Proteomes" id="UP000000346"/>
    </source>
</evidence>
<dbReference type="PANTHER" id="PTHR10151">
    <property type="entry name" value="ECTONUCLEOTIDE PYROPHOSPHATASE/PHOSPHODIESTERASE"/>
    <property type="match status" value="1"/>
</dbReference>
<dbReference type="HOGENOM" id="CLU_039939_1_0_2"/>
<keyword evidence="2" id="KW-1185">Reference proteome</keyword>
<dbReference type="EMBL" id="CP001742">
    <property type="protein sequence ID" value="ADL18875.1"/>
    <property type="molecule type" value="Genomic_DNA"/>
</dbReference>
<dbReference type="KEGG" id="asc:ASAC_0468"/>
<dbReference type="eggNOG" id="arCOG01378">
    <property type="taxonomic scope" value="Archaea"/>
</dbReference>
<evidence type="ECO:0000313" key="1">
    <source>
        <dbReference type="EMBL" id="ADL18875.1"/>
    </source>
</evidence>
<sequence length="383" mass="43153">MEEKQDFVWPDYTTESNLYSVSCGLAEFFGVKRQCIGKSFEITGRRLVLIYLDALSWDLFVESGVKVSGSVTRATTVFPSTTAAALSTLMTAQSPGEHGLVGYTVFNKRLGGVINGIKYSYMAESGSGTIDYMPLQRAFPVKPWLAESSAKVLALMSSGAASGELTRTYLNTRPQEGLTKIKSHSNSFEMVASLREALEGEPYDLIYVYYDNPDHIGHGYGFRSQHRDLILEELRLTLTHLDELAQKYKDRYTFLLLSDHGQVTVNNVYVFNNDEELLKVLEVPPYGDSRAVWFRTRENIRDMLKSKYKLEVMSKQEVIESGILGRVDGFVADNILGDYLGVATDPASKYHYSYRDDDPALRLRGNHSGMTPEEMYIPLVVWQ</sequence>
<reference evidence="1 2" key="1">
    <citation type="journal article" date="2010" name="Appl. Environ. Microbiol.">
        <title>The genome sequence of the crenarchaeon Acidilobus saccharovorans supports a new order, Acidilobales, and suggests an important ecological role in terrestrial acidic hot springs.</title>
        <authorList>
            <person name="Mardanov A.V."/>
            <person name="Svetlitchnyi V.A."/>
            <person name="Beletsky A.V."/>
            <person name="Prokofeva M.I."/>
            <person name="Bonch-Osmolovskaya E.A."/>
            <person name="Ravin N.V."/>
            <person name="Skryabin K.G."/>
        </authorList>
    </citation>
    <scope>NUCLEOTIDE SEQUENCE [LARGE SCALE GENOMIC DNA]</scope>
    <source>
        <strain evidence="2">DSM 16705 / JCM 18335 / VKM B-2471 / 345-15</strain>
    </source>
</reference>
<dbReference type="InParanoid" id="D9Q0N7"/>
<dbReference type="Gene3D" id="3.40.720.10">
    <property type="entry name" value="Alkaline Phosphatase, subunit A"/>
    <property type="match status" value="1"/>
</dbReference>
<dbReference type="InterPro" id="IPR017850">
    <property type="entry name" value="Alkaline_phosphatase_core_sf"/>
</dbReference>
<dbReference type="GO" id="GO:0016787">
    <property type="term" value="F:hydrolase activity"/>
    <property type="evidence" value="ECO:0007669"/>
    <property type="project" value="UniProtKB-ARBA"/>
</dbReference>
<dbReference type="RefSeq" id="WP_013266387.1">
    <property type="nucleotide sequence ID" value="NC_014374.1"/>
</dbReference>
<dbReference type="GeneID" id="9498698"/>
<dbReference type="SUPFAM" id="SSF53649">
    <property type="entry name" value="Alkaline phosphatase-like"/>
    <property type="match status" value="1"/>
</dbReference>
<dbReference type="InterPro" id="IPR002591">
    <property type="entry name" value="Phosphodiest/P_Trfase"/>
</dbReference>
<protein>
    <submittedName>
        <fullName evidence="1">Type I phosphodiesterase/nucleotide pyrophosphatase</fullName>
    </submittedName>
</protein>
<dbReference type="PANTHER" id="PTHR10151:SF120">
    <property type="entry name" value="BIS(5'-ADENOSYL)-TRIPHOSPHATASE"/>
    <property type="match status" value="1"/>
</dbReference>
<organism evidence="1 2">
    <name type="scientific">Acidilobus saccharovorans (strain DSM 16705 / JCM 18335 / VKM B-2471 / 345-15)</name>
    <dbReference type="NCBI Taxonomy" id="666510"/>
    <lineage>
        <taxon>Archaea</taxon>
        <taxon>Thermoproteota</taxon>
        <taxon>Thermoprotei</taxon>
        <taxon>Acidilobales</taxon>
        <taxon>Acidilobaceae</taxon>
        <taxon>Acidilobus</taxon>
    </lineage>
</organism>